<name>A0A0H3BKZ1_TREPS</name>
<sequence length="270" mass="28911">MRGCRVGQRTGTVGVRVFPVGLCALSLQARDCRGMCGKRLGKVMVLGCMLPGVAARVSLSPKLGVYGDARGGSDLWGICIQAPTMPDTENQAPPRYAPETPLVGLDVAFRAENGFLLQLTVDAALTRLMFCGRCLAGYSFRPGEGSTHLSVAAGFECTALIYDSQHFLSVLGQGLLQPSSSSYSAGNWHRPRSLLGVLTCTAKEVGAIHEESRIKGVCQNYAVPVQLGVQHYFGAHWGIDATATVSFGIDTKLAKFRIPYTLRVGPVFRT</sequence>
<evidence type="ECO:0000313" key="1">
    <source>
        <dbReference type="EMBL" id="ACD71038.1"/>
    </source>
</evidence>
<dbReference type="EMBL" id="CP000805">
    <property type="protein sequence ID" value="ACD71038.1"/>
    <property type="molecule type" value="Genomic_DNA"/>
</dbReference>
<dbReference type="Pfam" id="PF10895">
    <property type="entry name" value="DUF2715"/>
    <property type="match status" value="1"/>
</dbReference>
<reference evidence="1 2" key="1">
    <citation type="journal article" date="2008" name="BMC Microbiol.">
        <title>Complete genome sequence of Treponema pallidum ssp. pallidum strain SS14 determined with oligonucleotide arrays.</title>
        <authorList>
            <person name="Matejkova P."/>
            <person name="Strouhal M."/>
            <person name="Smajs D."/>
            <person name="Norris S.J."/>
            <person name="Palzkill T."/>
            <person name="Petrosino J.F."/>
            <person name="Sodergren E."/>
            <person name="Norton J.E."/>
            <person name="Singh J."/>
            <person name="Richmond T.A."/>
            <person name="Molla M.N."/>
            <person name="Albert T.J."/>
            <person name="Weinstock G.M."/>
        </authorList>
    </citation>
    <scope>NUCLEOTIDE SEQUENCE [LARGE SCALE GENOMIC DNA]</scope>
    <source>
        <strain evidence="1 2">SS14</strain>
    </source>
</reference>
<evidence type="ECO:0000313" key="2">
    <source>
        <dbReference type="Proteomes" id="UP000001202"/>
    </source>
</evidence>
<accession>A0A0H3BKZ1</accession>
<dbReference type="KEGG" id="tpp:TPASS_0619"/>
<dbReference type="InterPro" id="IPR024471">
    <property type="entry name" value="DUF2715"/>
</dbReference>
<evidence type="ECO:0008006" key="3">
    <source>
        <dbReference type="Google" id="ProtNLM"/>
    </source>
</evidence>
<dbReference type="Proteomes" id="UP000001202">
    <property type="component" value="Chromosome"/>
</dbReference>
<dbReference type="AlphaFoldDB" id="A0A0H3BKZ1"/>
<proteinExistence type="predicted"/>
<protein>
    <recommendedName>
        <fullName evidence="3">DUF2715 domain-containing protein</fullName>
    </recommendedName>
</protein>
<gene>
    <name evidence="1" type="ordered locus">TPASS_0619</name>
</gene>
<organism evidence="1 2">
    <name type="scientific">Treponema pallidum subsp. pallidum (strain SS14)</name>
    <dbReference type="NCBI Taxonomy" id="455434"/>
    <lineage>
        <taxon>Bacteria</taxon>
        <taxon>Pseudomonadati</taxon>
        <taxon>Spirochaetota</taxon>
        <taxon>Spirochaetia</taxon>
        <taxon>Spirochaetales</taxon>
        <taxon>Treponemataceae</taxon>
        <taxon>Treponema</taxon>
    </lineage>
</organism>